<dbReference type="EMBL" id="JACORU010000007">
    <property type="protein sequence ID" value="MBC5766504.1"/>
    <property type="molecule type" value="Genomic_DNA"/>
</dbReference>
<evidence type="ECO:0000313" key="2">
    <source>
        <dbReference type="Proteomes" id="UP000596827"/>
    </source>
</evidence>
<reference evidence="1" key="1">
    <citation type="submission" date="2020-08" db="EMBL/GenBank/DDBJ databases">
        <title>Ramlibacter sp. GTP1 16S ribosomal RNA gene genome sequencing and assembly.</title>
        <authorList>
            <person name="Kang M."/>
        </authorList>
    </citation>
    <scope>NUCLEOTIDE SEQUENCE</scope>
    <source>
        <strain evidence="1">GTP1</strain>
    </source>
</reference>
<dbReference type="RefSeq" id="WP_187082996.1">
    <property type="nucleotide sequence ID" value="NZ_JACORU010000007.1"/>
</dbReference>
<accession>A0A923S3F8</accession>
<proteinExistence type="predicted"/>
<evidence type="ECO:0000313" key="1">
    <source>
        <dbReference type="EMBL" id="MBC5766504.1"/>
    </source>
</evidence>
<protein>
    <submittedName>
        <fullName evidence="1">Uncharacterized protein</fullName>
    </submittedName>
</protein>
<keyword evidence="2" id="KW-1185">Reference proteome</keyword>
<dbReference type="AlphaFoldDB" id="A0A923S3F8"/>
<gene>
    <name evidence="1" type="ORF">H8R02_18690</name>
</gene>
<name>A0A923S3F8_9BURK</name>
<sequence length="139" mass="16211">MLPFQYLHPRLNVLTLRLAEALPLEEAMPYYQANCRHVPAGRRDLLARLLERVPPDTAPGDGVDRWIANLSLVADYDGKLRHPQTQAPLQYPQWLHDLRTDGRAEWERNLRQGIARDAQVRWSPPTAVELDRRGNFQWR</sequence>
<dbReference type="Proteomes" id="UP000596827">
    <property type="component" value="Unassembled WGS sequence"/>
</dbReference>
<organism evidence="1 2">
    <name type="scientific">Ramlibacter albus</name>
    <dbReference type="NCBI Taxonomy" id="2079448"/>
    <lineage>
        <taxon>Bacteria</taxon>
        <taxon>Pseudomonadati</taxon>
        <taxon>Pseudomonadota</taxon>
        <taxon>Betaproteobacteria</taxon>
        <taxon>Burkholderiales</taxon>
        <taxon>Comamonadaceae</taxon>
        <taxon>Ramlibacter</taxon>
    </lineage>
</organism>
<comment type="caution">
    <text evidence="1">The sequence shown here is derived from an EMBL/GenBank/DDBJ whole genome shotgun (WGS) entry which is preliminary data.</text>
</comment>